<dbReference type="PANTHER" id="PTHR21085:SF0">
    <property type="entry name" value="CHORISMATE SYNTHASE"/>
    <property type="match status" value="1"/>
</dbReference>
<sequence length="259" mass="28890">MADIKRKAVIRQRYREDKNTILCRRFGLACKNDLRRLPPPRLRRCLRPLFLFPNAPPPPPLIHLALPDIEAMNGVVSIPYLFGSSILVYLRETIGRVAAGAIAKKILKMYAGTEILAYVSQVHKVVLPEGVVDHETLTLDQIENNIVRCPDPVYAQKMIEAIDEVRVKGDSVGGIVTCITRNVPQGLGCSVFDKLEADLAKAMLSLPATKGFEIGSGFAVSIMMSLHGWAWQYADTNKPVWGCTGRNIKWRNHLLENSF</sequence>
<evidence type="ECO:0000256" key="2">
    <source>
        <dbReference type="ARBA" id="ARBA00008014"/>
    </source>
</evidence>
<dbReference type="InterPro" id="IPR035904">
    <property type="entry name" value="Chorismate_synth_AroC_sf"/>
</dbReference>
<accession>A0A8J5M216</accession>
<dbReference type="GO" id="GO:0009073">
    <property type="term" value="P:aromatic amino acid family biosynthetic process"/>
    <property type="evidence" value="ECO:0007669"/>
    <property type="project" value="UniProtKB-KW"/>
</dbReference>
<gene>
    <name evidence="7" type="ORF">ZIOFF_011772</name>
</gene>
<keyword evidence="4" id="KW-0028">Amino-acid biosynthesis</keyword>
<dbReference type="GO" id="GO:0005829">
    <property type="term" value="C:cytosol"/>
    <property type="evidence" value="ECO:0007669"/>
    <property type="project" value="TreeGrafter"/>
</dbReference>
<dbReference type="InterPro" id="IPR000453">
    <property type="entry name" value="Chorismate_synth"/>
</dbReference>
<evidence type="ECO:0000256" key="1">
    <source>
        <dbReference type="ARBA" id="ARBA00005044"/>
    </source>
</evidence>
<evidence type="ECO:0000256" key="3">
    <source>
        <dbReference type="ARBA" id="ARBA00013036"/>
    </source>
</evidence>
<evidence type="ECO:0000313" key="8">
    <source>
        <dbReference type="Proteomes" id="UP000734854"/>
    </source>
</evidence>
<comment type="caution">
    <text evidence="7">The sequence shown here is derived from an EMBL/GenBank/DDBJ whole genome shotgun (WGS) entry which is preliminary data.</text>
</comment>
<name>A0A8J5M216_ZINOF</name>
<evidence type="ECO:0000256" key="4">
    <source>
        <dbReference type="ARBA" id="ARBA00022605"/>
    </source>
</evidence>
<comment type="similarity">
    <text evidence="2">Belongs to the chorismate synthase family.</text>
</comment>
<dbReference type="Gene3D" id="3.60.150.10">
    <property type="entry name" value="Chorismate synthase AroC"/>
    <property type="match status" value="1"/>
</dbReference>
<dbReference type="EC" id="4.2.3.5" evidence="3"/>
<organism evidence="7 8">
    <name type="scientific">Zingiber officinale</name>
    <name type="common">Ginger</name>
    <name type="synonym">Amomum zingiber</name>
    <dbReference type="NCBI Taxonomy" id="94328"/>
    <lineage>
        <taxon>Eukaryota</taxon>
        <taxon>Viridiplantae</taxon>
        <taxon>Streptophyta</taxon>
        <taxon>Embryophyta</taxon>
        <taxon>Tracheophyta</taxon>
        <taxon>Spermatophyta</taxon>
        <taxon>Magnoliopsida</taxon>
        <taxon>Liliopsida</taxon>
        <taxon>Zingiberales</taxon>
        <taxon>Zingiberaceae</taxon>
        <taxon>Zingiber</taxon>
    </lineage>
</organism>
<evidence type="ECO:0000256" key="5">
    <source>
        <dbReference type="ARBA" id="ARBA00023141"/>
    </source>
</evidence>
<dbReference type="PANTHER" id="PTHR21085">
    <property type="entry name" value="CHORISMATE SYNTHASE"/>
    <property type="match status" value="1"/>
</dbReference>
<dbReference type="GO" id="GO:0004107">
    <property type="term" value="F:chorismate synthase activity"/>
    <property type="evidence" value="ECO:0007669"/>
    <property type="project" value="UniProtKB-EC"/>
</dbReference>
<dbReference type="Proteomes" id="UP000734854">
    <property type="component" value="Unassembled WGS sequence"/>
</dbReference>
<proteinExistence type="inferred from homology"/>
<dbReference type="SUPFAM" id="SSF103263">
    <property type="entry name" value="Chorismate synthase, AroC"/>
    <property type="match status" value="1"/>
</dbReference>
<comment type="pathway">
    <text evidence="1">Metabolic intermediate biosynthesis; chorismate biosynthesis; chorismate from D-erythrose 4-phosphate and phosphoenolpyruvate: step 7/7.</text>
</comment>
<dbReference type="GO" id="GO:0008652">
    <property type="term" value="P:amino acid biosynthetic process"/>
    <property type="evidence" value="ECO:0007669"/>
    <property type="project" value="UniProtKB-KW"/>
</dbReference>
<dbReference type="GO" id="GO:0010181">
    <property type="term" value="F:FMN binding"/>
    <property type="evidence" value="ECO:0007669"/>
    <property type="project" value="TreeGrafter"/>
</dbReference>
<dbReference type="Pfam" id="PF01264">
    <property type="entry name" value="Chorismate_synt"/>
    <property type="match status" value="1"/>
</dbReference>
<protein>
    <recommendedName>
        <fullName evidence="3">chorismate synthase</fullName>
        <ecNumber evidence="3">4.2.3.5</ecNumber>
    </recommendedName>
</protein>
<dbReference type="EMBL" id="JACMSC010000003">
    <property type="protein sequence ID" value="KAG6529564.1"/>
    <property type="molecule type" value="Genomic_DNA"/>
</dbReference>
<evidence type="ECO:0000256" key="6">
    <source>
        <dbReference type="ARBA" id="ARBA00023239"/>
    </source>
</evidence>
<reference evidence="7 8" key="1">
    <citation type="submission" date="2020-08" db="EMBL/GenBank/DDBJ databases">
        <title>Plant Genome Project.</title>
        <authorList>
            <person name="Zhang R.-G."/>
        </authorList>
    </citation>
    <scope>NUCLEOTIDE SEQUENCE [LARGE SCALE GENOMIC DNA]</scope>
    <source>
        <tissue evidence="7">Rhizome</tissue>
    </source>
</reference>
<dbReference type="AlphaFoldDB" id="A0A8J5M216"/>
<keyword evidence="6" id="KW-0456">Lyase</keyword>
<keyword evidence="5" id="KW-0057">Aromatic amino acid biosynthesis</keyword>
<dbReference type="GO" id="GO:0009423">
    <property type="term" value="P:chorismate biosynthetic process"/>
    <property type="evidence" value="ECO:0007669"/>
    <property type="project" value="TreeGrafter"/>
</dbReference>
<evidence type="ECO:0000313" key="7">
    <source>
        <dbReference type="EMBL" id="KAG6529564.1"/>
    </source>
</evidence>
<keyword evidence="8" id="KW-1185">Reference proteome</keyword>